<protein>
    <recommendedName>
        <fullName evidence="5">Putative pre-16S rRNA nuclease</fullName>
        <ecNumber evidence="5">3.1.-.-</ecNumber>
    </recommendedName>
</protein>
<dbReference type="PANTHER" id="PTHR33317">
    <property type="entry name" value="POLYNUCLEOTIDYL TRANSFERASE, RIBONUCLEASE H-LIKE SUPERFAMILY PROTEIN"/>
    <property type="match status" value="1"/>
</dbReference>
<dbReference type="InterPro" id="IPR005227">
    <property type="entry name" value="YqgF"/>
</dbReference>
<keyword evidence="8" id="KW-1185">Reference proteome</keyword>
<dbReference type="HAMAP" id="MF_00651">
    <property type="entry name" value="Nuclease_YqgF"/>
    <property type="match status" value="1"/>
</dbReference>
<organism evidence="7 8">
    <name type="scientific">Endomicrobium trichonymphae</name>
    <dbReference type="NCBI Taxonomy" id="1408204"/>
    <lineage>
        <taxon>Bacteria</taxon>
        <taxon>Pseudomonadati</taxon>
        <taxon>Elusimicrobiota</taxon>
        <taxon>Endomicrobiia</taxon>
        <taxon>Endomicrobiales</taxon>
        <taxon>Endomicrobiaceae</taxon>
        <taxon>Candidatus Endomicrobiellum</taxon>
    </lineage>
</organism>
<evidence type="ECO:0000259" key="6">
    <source>
        <dbReference type="SMART" id="SM00732"/>
    </source>
</evidence>
<keyword evidence="1 5" id="KW-0963">Cytoplasm</keyword>
<evidence type="ECO:0000256" key="5">
    <source>
        <dbReference type="HAMAP-Rule" id="MF_00651"/>
    </source>
</evidence>
<dbReference type="SUPFAM" id="SSF53098">
    <property type="entry name" value="Ribonuclease H-like"/>
    <property type="match status" value="1"/>
</dbReference>
<evidence type="ECO:0000313" key="7">
    <source>
        <dbReference type="EMBL" id="OEG70209.1"/>
    </source>
</evidence>
<dbReference type="GO" id="GO:0004518">
    <property type="term" value="F:nuclease activity"/>
    <property type="evidence" value="ECO:0007669"/>
    <property type="project" value="UniProtKB-KW"/>
</dbReference>
<gene>
    <name evidence="7" type="ORF">ATZ36_05625</name>
</gene>
<name>A0A1E5II94_ENDTX</name>
<dbReference type="PANTHER" id="PTHR33317:SF4">
    <property type="entry name" value="POLYNUCLEOTIDYL TRANSFERASE, RIBONUCLEASE H-LIKE SUPERFAMILY PROTEIN"/>
    <property type="match status" value="1"/>
</dbReference>
<keyword evidence="3 5" id="KW-0540">Nuclease</keyword>
<comment type="similarity">
    <text evidence="5">Belongs to the YqgF HJR family.</text>
</comment>
<dbReference type="GO" id="GO:0016788">
    <property type="term" value="F:hydrolase activity, acting on ester bonds"/>
    <property type="evidence" value="ECO:0007669"/>
    <property type="project" value="UniProtKB-UniRule"/>
</dbReference>
<dbReference type="InterPro" id="IPR006641">
    <property type="entry name" value="YqgF/RNaseH-like_dom"/>
</dbReference>
<dbReference type="InterPro" id="IPR037027">
    <property type="entry name" value="YqgF/RNaseH-like_dom_sf"/>
</dbReference>
<evidence type="ECO:0000313" key="8">
    <source>
        <dbReference type="Proteomes" id="UP000095237"/>
    </source>
</evidence>
<dbReference type="SMART" id="SM00732">
    <property type="entry name" value="YqgFc"/>
    <property type="match status" value="1"/>
</dbReference>
<sequence>MNRIMGIDYGLKRIGIAMTDFLWITANPFDTVKNVSLKKNALKILEIAKNNGVSVIVLGLPLNMNGTEGGMAETVRKFIEEIKFLSDIEVTTVDERLTTVQAERMLIEEADISREKRKNLKDKVAAALILQTYLDMQAGK</sequence>
<comment type="caution">
    <text evidence="7">The sequence shown here is derived from an EMBL/GenBank/DDBJ whole genome shotgun (WGS) entry which is preliminary data.</text>
</comment>
<dbReference type="Proteomes" id="UP000095237">
    <property type="component" value="Unassembled WGS sequence"/>
</dbReference>
<dbReference type="Pfam" id="PF03652">
    <property type="entry name" value="RuvX"/>
    <property type="match status" value="1"/>
</dbReference>
<accession>A0A1E5II94</accession>
<dbReference type="NCBIfam" id="TIGR00250">
    <property type="entry name" value="RNAse_H_YqgF"/>
    <property type="match status" value="1"/>
</dbReference>
<feature type="domain" description="YqgF/RNase H-like" evidence="6">
    <location>
        <begin position="2"/>
        <end position="102"/>
    </location>
</feature>
<proteinExistence type="inferred from homology"/>
<dbReference type="EC" id="3.1.-.-" evidence="5"/>
<dbReference type="CDD" id="cd16964">
    <property type="entry name" value="YqgF"/>
    <property type="match status" value="1"/>
</dbReference>
<evidence type="ECO:0000256" key="1">
    <source>
        <dbReference type="ARBA" id="ARBA00022490"/>
    </source>
</evidence>
<evidence type="ECO:0000256" key="3">
    <source>
        <dbReference type="ARBA" id="ARBA00022722"/>
    </source>
</evidence>
<dbReference type="EMBL" id="LNVX01000428">
    <property type="protein sequence ID" value="OEG70209.1"/>
    <property type="molecule type" value="Genomic_DNA"/>
</dbReference>
<dbReference type="AlphaFoldDB" id="A0A1E5II94"/>
<keyword evidence="2 5" id="KW-0690">Ribosome biogenesis</keyword>
<keyword evidence="4 5" id="KW-0378">Hydrolase</keyword>
<reference evidence="7 8" key="1">
    <citation type="submission" date="2015-11" db="EMBL/GenBank/DDBJ databases">
        <title>Evidence for parallel genomic evolution in an endosymbiosis of termite gut flagellates.</title>
        <authorList>
            <person name="Zheng H."/>
        </authorList>
    </citation>
    <scope>NUCLEOTIDE SEQUENCE [LARGE SCALE GENOMIC DNA]</scope>
    <source>
        <strain evidence="7 8">CET450</strain>
    </source>
</reference>
<dbReference type="InterPro" id="IPR012337">
    <property type="entry name" value="RNaseH-like_sf"/>
</dbReference>
<evidence type="ECO:0000256" key="2">
    <source>
        <dbReference type="ARBA" id="ARBA00022517"/>
    </source>
</evidence>
<dbReference type="GO" id="GO:0005829">
    <property type="term" value="C:cytosol"/>
    <property type="evidence" value="ECO:0007669"/>
    <property type="project" value="TreeGrafter"/>
</dbReference>
<comment type="function">
    <text evidence="5">Could be a nuclease involved in processing of the 5'-end of pre-16S rRNA.</text>
</comment>
<dbReference type="GO" id="GO:0000967">
    <property type="term" value="P:rRNA 5'-end processing"/>
    <property type="evidence" value="ECO:0007669"/>
    <property type="project" value="UniProtKB-UniRule"/>
</dbReference>
<comment type="subcellular location">
    <subcellularLocation>
        <location evidence="5">Cytoplasm</location>
    </subcellularLocation>
</comment>
<dbReference type="Gene3D" id="3.30.420.140">
    <property type="entry name" value="YqgF/RNase H-like domain"/>
    <property type="match status" value="1"/>
</dbReference>
<evidence type="ECO:0000256" key="4">
    <source>
        <dbReference type="ARBA" id="ARBA00022801"/>
    </source>
</evidence>